<dbReference type="RefSeq" id="WP_005512564.1">
    <property type="nucleotide sequence ID" value="NC_014659.1"/>
</dbReference>
<name>A0A3S5Y8C6_RHOH1</name>
<dbReference type="KEGG" id="req:REQ_27610"/>
<reference evidence="1" key="1">
    <citation type="journal article" date="2010" name="PLoS Genet.">
        <title>The genome of a pathogenic rhodococcus: cooptive virulence underpinned by key gene acquisitions.</title>
        <authorList>
            <person name="Letek M."/>
            <person name="Gonzalez P."/>
            <person name="Macarthur I."/>
            <person name="Rodriguez H."/>
            <person name="Freeman T.C."/>
            <person name="Valero-Rello A."/>
            <person name="Blanco M."/>
            <person name="Buckley T."/>
            <person name="Cherevach I."/>
            <person name="Fahey R."/>
            <person name="Hapeshi A."/>
            <person name="Holdstock J."/>
            <person name="Leadon D."/>
            <person name="Navas J."/>
            <person name="Ocampo A."/>
            <person name="Quail M.A."/>
            <person name="Sanders M."/>
            <person name="Scortti M.M."/>
            <person name="Prescott J.F."/>
            <person name="Fogarty U."/>
            <person name="Meijer W.G."/>
            <person name="Parkhill J."/>
            <person name="Bentley S.D."/>
            <person name="Vazquez-Boland J.A."/>
        </authorList>
    </citation>
    <scope>NUCLEOTIDE SEQUENCE [LARGE SCALE GENOMIC DNA]</scope>
    <source>
        <strain evidence="1 2">103S</strain>
    </source>
</reference>
<gene>
    <name evidence="1" type="ordered locus">REQ_27610</name>
</gene>
<protein>
    <submittedName>
        <fullName evidence="1">Secreted protein</fullName>
    </submittedName>
</protein>
<sequence>MSSRTWPAVAATVALAAVVVGLGVANPPQPGRVGTDALGPESGELVAEYLARAAASLTDASAADSADAGPRWALVSFDAPVTTSQLLTDTPDVRVSQVLFRVPVDRVQTPIVAVPVPANDVAVHRAPSVAAARLQAGAVGNDRGAQIAAYSASRLSADCACVVGATVRGSLDRLRALAAVPGVRAVEALPADAIAGAFSVNPLLPTQSTSVVPGPDDGPVPALG</sequence>
<evidence type="ECO:0000313" key="2">
    <source>
        <dbReference type="Proteomes" id="UP000006892"/>
    </source>
</evidence>
<accession>A0A3S5Y8C6</accession>
<proteinExistence type="predicted"/>
<evidence type="ECO:0000313" key="1">
    <source>
        <dbReference type="EMBL" id="CBH48781.1"/>
    </source>
</evidence>
<organism evidence="1">
    <name type="scientific">Rhodococcus hoagii (strain 103S)</name>
    <name type="common">Rhodococcus equi</name>
    <dbReference type="NCBI Taxonomy" id="685727"/>
    <lineage>
        <taxon>Bacteria</taxon>
        <taxon>Bacillati</taxon>
        <taxon>Actinomycetota</taxon>
        <taxon>Actinomycetes</taxon>
        <taxon>Mycobacteriales</taxon>
        <taxon>Nocardiaceae</taxon>
        <taxon>Prescottella</taxon>
    </lineage>
</organism>
<dbReference type="EMBL" id="FN563149">
    <property type="protein sequence ID" value="CBH48781.1"/>
    <property type="molecule type" value="Genomic_DNA"/>
</dbReference>
<dbReference type="Proteomes" id="UP001154400">
    <property type="component" value="Chromosome"/>
</dbReference>
<dbReference type="AlphaFoldDB" id="A0A3S5Y8C6"/>
<dbReference type="GeneID" id="57578418"/>